<protein>
    <submittedName>
        <fullName evidence="2">Uncharacterized protein</fullName>
    </submittedName>
</protein>
<dbReference type="EMBL" id="OB662700">
    <property type="protein sequence ID" value="CAD7230452.1"/>
    <property type="molecule type" value="Genomic_DNA"/>
</dbReference>
<sequence>MATSGSSSVPQAPASREQLQSRKQILEELQFQRRQLLLQKPSGSSRDGGQLMSWLPPQVPRHVACVSDQVFIGKRPQDIVQDALRTTKGVFLVQESSRYNPFIPVLPRDSAVSAKAKSQ</sequence>
<evidence type="ECO:0000313" key="2">
    <source>
        <dbReference type="EMBL" id="CAD7230452.1"/>
    </source>
</evidence>
<organism evidence="2">
    <name type="scientific">Cyprideis torosa</name>
    <dbReference type="NCBI Taxonomy" id="163714"/>
    <lineage>
        <taxon>Eukaryota</taxon>
        <taxon>Metazoa</taxon>
        <taxon>Ecdysozoa</taxon>
        <taxon>Arthropoda</taxon>
        <taxon>Crustacea</taxon>
        <taxon>Oligostraca</taxon>
        <taxon>Ostracoda</taxon>
        <taxon>Podocopa</taxon>
        <taxon>Podocopida</taxon>
        <taxon>Cytherocopina</taxon>
        <taxon>Cytheroidea</taxon>
        <taxon>Cytherideidae</taxon>
        <taxon>Cyprideis</taxon>
    </lineage>
</organism>
<accession>A0A7R8WF49</accession>
<evidence type="ECO:0000256" key="1">
    <source>
        <dbReference type="SAM" id="MobiDB-lite"/>
    </source>
</evidence>
<name>A0A7R8WF49_9CRUS</name>
<feature type="region of interest" description="Disordered" evidence="1">
    <location>
        <begin position="1"/>
        <end position="20"/>
    </location>
</feature>
<feature type="compositionally biased region" description="Polar residues" evidence="1">
    <location>
        <begin position="1"/>
        <end position="10"/>
    </location>
</feature>
<proteinExistence type="predicted"/>
<reference evidence="2" key="1">
    <citation type="submission" date="2020-11" db="EMBL/GenBank/DDBJ databases">
        <authorList>
            <person name="Tran Van P."/>
        </authorList>
    </citation>
    <scope>NUCLEOTIDE SEQUENCE</scope>
</reference>
<gene>
    <name evidence="2" type="ORF">CTOB1V02_LOCUS8310</name>
</gene>
<dbReference type="AlphaFoldDB" id="A0A7R8WF49"/>